<evidence type="ECO:0000256" key="6">
    <source>
        <dbReference type="ARBA" id="ARBA00023136"/>
    </source>
</evidence>
<keyword evidence="4 7" id="KW-0812">Transmembrane</keyword>
<protein>
    <submittedName>
        <fullName evidence="10">Monovalent cation/H+ antiporter subunit D family protein</fullName>
    </submittedName>
</protein>
<comment type="caution">
    <text evidence="10">The sequence shown here is derived from an EMBL/GenBank/DDBJ whole genome shotgun (WGS) entry which is preliminary data.</text>
</comment>
<proteinExistence type="inferred from homology"/>
<evidence type="ECO:0000313" key="10">
    <source>
        <dbReference type="EMBL" id="TRO78500.1"/>
    </source>
</evidence>
<organism evidence="10 11">
    <name type="scientific">Trichloromonas acetexigens</name>
    <dbReference type="NCBI Taxonomy" id="38815"/>
    <lineage>
        <taxon>Bacteria</taxon>
        <taxon>Pseudomonadati</taxon>
        <taxon>Thermodesulfobacteriota</taxon>
        <taxon>Desulfuromonadia</taxon>
        <taxon>Desulfuromonadales</taxon>
        <taxon>Trichloromonadaceae</taxon>
        <taxon>Trichloromonas</taxon>
    </lineage>
</organism>
<feature type="transmembrane region" description="Helical" evidence="8">
    <location>
        <begin position="207"/>
        <end position="226"/>
    </location>
</feature>
<dbReference type="PANTHER" id="PTHR42703:SF1">
    <property type="entry name" value="NA(+)_H(+) ANTIPORTER SUBUNIT D1"/>
    <property type="match status" value="1"/>
</dbReference>
<name>A0A550J5J2_9BACT</name>
<sequence length="493" mass="53255">MTTSNLHLYALAAPLLTAFFVNLLGRLSRNWIAPLVTLALAFSTAFSGVTLLNVLRHGAYRYTVGNWRPPFGIELVIDHLSALMMVLISLVALIATLAAFKCVERELPGREHLFFTLYLILIAGLFGLVLTGDAFNLYVLLEITSITTYGLIAMGKGRAPLASFNYIIMGSIGACFYLLGVGYLYILTGTLNMADIASRIAGLDAPAALATAFGFIMVGLWVKMAFFPLHNWLPNAYSLAPTGAGLLIAPLMTKVTVYLMIRVIFAVFTPSYTFFQHAGVQAAIVWVAAAAIICASSLALAQRDLRRMLTYIIVAEVGYMVGGVWLANAQGMTGAILHIVNDALMTLCLFLAAAAIHYRTGSLRFEDLTGLYRKMPVTMAAFTVGAFAMIGIPPTCGFFSKWYLLLGGIEAGQWGYVVALIFSSLVNAVIFFRIIEIAFFRKEAHGHEVLPRQEAPALLLNSLVLSAIALIAVGFGSGPLVTNIIRLAIPAGF</sequence>
<feature type="transmembrane region" description="Helical" evidence="8">
    <location>
        <begin position="308"/>
        <end position="329"/>
    </location>
</feature>
<evidence type="ECO:0000256" key="1">
    <source>
        <dbReference type="ARBA" id="ARBA00004651"/>
    </source>
</evidence>
<feature type="transmembrane region" description="Helical" evidence="8">
    <location>
        <begin position="166"/>
        <end position="187"/>
    </location>
</feature>
<dbReference type="Proteomes" id="UP000317155">
    <property type="component" value="Unassembled WGS sequence"/>
</dbReference>
<gene>
    <name evidence="10" type="ORF">FL622_16135</name>
</gene>
<feature type="transmembrane region" description="Helical" evidence="8">
    <location>
        <begin position="135"/>
        <end position="154"/>
    </location>
</feature>
<keyword evidence="3" id="KW-1003">Cell membrane</keyword>
<dbReference type="InterPro" id="IPR001750">
    <property type="entry name" value="ND/Mrp_TM"/>
</dbReference>
<evidence type="ECO:0000313" key="11">
    <source>
        <dbReference type="Proteomes" id="UP000317155"/>
    </source>
</evidence>
<accession>A0A550J5J2</accession>
<dbReference type="GO" id="GO:0042773">
    <property type="term" value="P:ATP synthesis coupled electron transport"/>
    <property type="evidence" value="ECO:0007669"/>
    <property type="project" value="InterPro"/>
</dbReference>
<evidence type="ECO:0000256" key="3">
    <source>
        <dbReference type="ARBA" id="ARBA00022475"/>
    </source>
</evidence>
<feature type="transmembrane region" description="Helical" evidence="8">
    <location>
        <begin position="6"/>
        <end position="24"/>
    </location>
</feature>
<feature type="domain" description="NADH:quinone oxidoreductase/Mrp antiporter transmembrane" evidence="9">
    <location>
        <begin position="133"/>
        <end position="425"/>
    </location>
</feature>
<reference evidence="10 11" key="1">
    <citation type="submission" date="2019-07" db="EMBL/GenBank/DDBJ databases">
        <title>Insights of Desulfuromonas acetexigens electromicrobiology.</title>
        <authorList>
            <person name="Katuri K."/>
            <person name="Sapireddy V."/>
            <person name="Shaw D.R."/>
            <person name="Saikaly P."/>
        </authorList>
    </citation>
    <scope>NUCLEOTIDE SEQUENCE [LARGE SCALE GENOMIC DNA]</scope>
    <source>
        <strain evidence="10 11">2873</strain>
    </source>
</reference>
<comment type="similarity">
    <text evidence="2">Belongs to the CPA3 antiporters (TC 2.A.63) subunit D family.</text>
</comment>
<feature type="transmembrane region" description="Helical" evidence="8">
    <location>
        <begin position="75"/>
        <end position="100"/>
    </location>
</feature>
<dbReference type="PANTHER" id="PTHR42703">
    <property type="entry name" value="NADH DEHYDROGENASE"/>
    <property type="match status" value="1"/>
</dbReference>
<feature type="transmembrane region" description="Helical" evidence="8">
    <location>
        <begin position="377"/>
        <end position="394"/>
    </location>
</feature>
<evidence type="ECO:0000256" key="2">
    <source>
        <dbReference type="ARBA" id="ARBA00005346"/>
    </source>
</evidence>
<dbReference type="InterPro" id="IPR003918">
    <property type="entry name" value="NADH_UbQ_OxRdtase"/>
</dbReference>
<evidence type="ECO:0000256" key="4">
    <source>
        <dbReference type="ARBA" id="ARBA00022692"/>
    </source>
</evidence>
<feature type="transmembrane region" description="Helical" evidence="8">
    <location>
        <begin position="335"/>
        <end position="356"/>
    </location>
</feature>
<dbReference type="RefSeq" id="WP_092055020.1">
    <property type="nucleotide sequence ID" value="NZ_FOJJ01000009.1"/>
</dbReference>
<dbReference type="GO" id="GO:0005886">
    <property type="term" value="C:plasma membrane"/>
    <property type="evidence" value="ECO:0007669"/>
    <property type="project" value="UniProtKB-SubCell"/>
</dbReference>
<keyword evidence="6 8" id="KW-0472">Membrane</keyword>
<keyword evidence="5 8" id="KW-1133">Transmembrane helix</keyword>
<evidence type="ECO:0000256" key="8">
    <source>
        <dbReference type="SAM" id="Phobius"/>
    </source>
</evidence>
<keyword evidence="11" id="KW-1185">Reference proteome</keyword>
<dbReference type="EMBL" id="VJVV01000017">
    <property type="protein sequence ID" value="TRO78500.1"/>
    <property type="molecule type" value="Genomic_DNA"/>
</dbReference>
<dbReference type="GO" id="GO:0008137">
    <property type="term" value="F:NADH dehydrogenase (ubiquinone) activity"/>
    <property type="evidence" value="ECO:0007669"/>
    <property type="project" value="InterPro"/>
</dbReference>
<dbReference type="Pfam" id="PF00361">
    <property type="entry name" value="Proton_antipo_M"/>
    <property type="match status" value="1"/>
</dbReference>
<dbReference type="AlphaFoldDB" id="A0A550J5J2"/>
<comment type="subcellular location">
    <subcellularLocation>
        <location evidence="1">Cell membrane</location>
        <topology evidence="1">Multi-pass membrane protein</topology>
    </subcellularLocation>
    <subcellularLocation>
        <location evidence="7">Membrane</location>
        <topology evidence="7">Multi-pass membrane protein</topology>
    </subcellularLocation>
</comment>
<dbReference type="InterPro" id="IPR050586">
    <property type="entry name" value="CPA3_Na-H_Antiporter_D"/>
</dbReference>
<dbReference type="PRINTS" id="PR01437">
    <property type="entry name" value="NUOXDRDTASE4"/>
</dbReference>
<dbReference type="OrthoDB" id="9781596at2"/>
<feature type="transmembrane region" description="Helical" evidence="8">
    <location>
        <begin position="31"/>
        <end position="55"/>
    </location>
</feature>
<evidence type="ECO:0000256" key="7">
    <source>
        <dbReference type="RuleBase" id="RU000320"/>
    </source>
</evidence>
<feature type="transmembrane region" description="Helical" evidence="8">
    <location>
        <begin position="280"/>
        <end position="301"/>
    </location>
</feature>
<evidence type="ECO:0000256" key="5">
    <source>
        <dbReference type="ARBA" id="ARBA00022989"/>
    </source>
</evidence>
<evidence type="ECO:0000259" key="9">
    <source>
        <dbReference type="Pfam" id="PF00361"/>
    </source>
</evidence>
<feature type="transmembrane region" description="Helical" evidence="8">
    <location>
        <begin position="456"/>
        <end position="477"/>
    </location>
</feature>
<feature type="transmembrane region" description="Helical" evidence="8">
    <location>
        <begin position="112"/>
        <end position="129"/>
    </location>
</feature>
<feature type="transmembrane region" description="Helical" evidence="8">
    <location>
        <begin position="414"/>
        <end position="435"/>
    </location>
</feature>